<dbReference type="Proteomes" id="UP000091926">
    <property type="component" value="Chromosome"/>
</dbReference>
<dbReference type="STRING" id="463014.BAU07_21350"/>
<dbReference type="NCBIfam" id="TIGR00254">
    <property type="entry name" value="GGDEF"/>
    <property type="match status" value="1"/>
</dbReference>
<dbReference type="OrthoDB" id="9812260at2"/>
<accession>A0A193GHM6</accession>
<organism evidence="5 6">
    <name type="scientific">Bordetella flabilis</name>
    <dbReference type="NCBI Taxonomy" id="463014"/>
    <lineage>
        <taxon>Bacteria</taxon>
        <taxon>Pseudomonadati</taxon>
        <taxon>Pseudomonadota</taxon>
        <taxon>Betaproteobacteria</taxon>
        <taxon>Burkholderiales</taxon>
        <taxon>Alcaligenaceae</taxon>
        <taxon>Bordetella</taxon>
    </lineage>
</organism>
<dbReference type="SUPFAM" id="SSF55073">
    <property type="entry name" value="Nucleotide cyclase"/>
    <property type="match status" value="1"/>
</dbReference>
<dbReference type="PANTHER" id="PTHR46663">
    <property type="entry name" value="DIGUANYLATE CYCLASE DGCT-RELATED"/>
    <property type="match status" value="1"/>
</dbReference>
<sequence>MKKNARPDSTRPTLRQALRRLHFAVTVFAVGLAGIMLTVMGLIALRTYADHHQKLIARSVIYTVEAATVFRDRQAARDVLATIGANEDIASAVVFDAKGGILAEWHRTPDESFAWARRQLERLLNPAPVWAPIIHQHETVGHLLLVGRAGNLLAFLVKGLAGLLGCVLVSGVVANWLSRRTSREIVRPLDRLASVAHAVRIDRAFHRRIPPAKIAELHDLGEDFNALLDELHAWQTQWQRENASLAHKAAHDSLTGLPNRAHFEEQLSRAIHDAAVLNRRVAVMFLDSDRFKEVNDALGHAAGDVVLINIAARVRGQLREGDLVARLGGDEFAVMLSPLREMTDAQRIADDILLGMRAPIRLPNGEDIVCSVSVGIAVFPDHAGNASDLFDAADSAMYRAKRRGGGTQATAQPDRGAQNGYEAYT</sequence>
<feature type="transmembrane region" description="Helical" evidence="2">
    <location>
        <begin position="21"/>
        <end position="45"/>
    </location>
</feature>
<feature type="domain" description="HAMP" evidence="3">
    <location>
        <begin position="183"/>
        <end position="236"/>
    </location>
</feature>
<feature type="transmembrane region" description="Helical" evidence="2">
    <location>
        <begin position="152"/>
        <end position="177"/>
    </location>
</feature>
<dbReference type="InterPro" id="IPR043128">
    <property type="entry name" value="Rev_trsase/Diguanyl_cyclase"/>
</dbReference>
<dbReference type="InterPro" id="IPR000160">
    <property type="entry name" value="GGDEF_dom"/>
</dbReference>
<gene>
    <name evidence="5" type="ORF">BAU07_21350</name>
</gene>
<dbReference type="Gene3D" id="3.30.70.270">
    <property type="match status" value="1"/>
</dbReference>
<dbReference type="GO" id="GO:0003824">
    <property type="term" value="F:catalytic activity"/>
    <property type="evidence" value="ECO:0007669"/>
    <property type="project" value="UniProtKB-ARBA"/>
</dbReference>
<feature type="region of interest" description="Disordered" evidence="1">
    <location>
        <begin position="403"/>
        <end position="425"/>
    </location>
</feature>
<evidence type="ECO:0000313" key="6">
    <source>
        <dbReference type="Proteomes" id="UP000091926"/>
    </source>
</evidence>
<dbReference type="Gene3D" id="6.10.340.10">
    <property type="match status" value="1"/>
</dbReference>
<proteinExistence type="predicted"/>
<dbReference type="Pfam" id="PF00672">
    <property type="entry name" value="HAMP"/>
    <property type="match status" value="1"/>
</dbReference>
<dbReference type="PANTHER" id="PTHR46663:SF2">
    <property type="entry name" value="GGDEF DOMAIN-CONTAINING PROTEIN"/>
    <property type="match status" value="1"/>
</dbReference>
<dbReference type="InterPro" id="IPR029787">
    <property type="entry name" value="Nucleotide_cyclase"/>
</dbReference>
<dbReference type="CDD" id="cd01949">
    <property type="entry name" value="GGDEF"/>
    <property type="match status" value="1"/>
</dbReference>
<dbReference type="AlphaFoldDB" id="A0A193GHM6"/>
<dbReference type="PROSITE" id="PS50887">
    <property type="entry name" value="GGDEF"/>
    <property type="match status" value="1"/>
</dbReference>
<dbReference type="EMBL" id="CP016172">
    <property type="protein sequence ID" value="ANN79330.1"/>
    <property type="molecule type" value="Genomic_DNA"/>
</dbReference>
<name>A0A193GHM6_9BORD</name>
<dbReference type="SMART" id="SM00267">
    <property type="entry name" value="GGDEF"/>
    <property type="match status" value="1"/>
</dbReference>
<dbReference type="SMART" id="SM00304">
    <property type="entry name" value="HAMP"/>
    <property type="match status" value="1"/>
</dbReference>
<dbReference type="Pfam" id="PF17152">
    <property type="entry name" value="CHASE8"/>
    <property type="match status" value="1"/>
</dbReference>
<keyword evidence="2" id="KW-0472">Membrane</keyword>
<protein>
    <submittedName>
        <fullName evidence="5">Diguanylate cyclase</fullName>
    </submittedName>
</protein>
<evidence type="ECO:0000259" key="4">
    <source>
        <dbReference type="PROSITE" id="PS50887"/>
    </source>
</evidence>
<feature type="domain" description="GGDEF" evidence="4">
    <location>
        <begin position="279"/>
        <end position="413"/>
    </location>
</feature>
<dbReference type="KEGG" id="bfz:BAU07_21350"/>
<keyword evidence="2" id="KW-0812">Transmembrane</keyword>
<evidence type="ECO:0000256" key="2">
    <source>
        <dbReference type="SAM" id="Phobius"/>
    </source>
</evidence>
<dbReference type="RefSeq" id="WP_066662174.1">
    <property type="nucleotide sequence ID" value="NZ_CBCSCL010000007.1"/>
</dbReference>
<evidence type="ECO:0000313" key="5">
    <source>
        <dbReference type="EMBL" id="ANN79330.1"/>
    </source>
</evidence>
<dbReference type="InterPro" id="IPR052163">
    <property type="entry name" value="DGC-Regulatory_Protein"/>
</dbReference>
<keyword evidence="6" id="KW-1185">Reference proteome</keyword>
<dbReference type="InterPro" id="IPR033417">
    <property type="entry name" value="CHASE8"/>
</dbReference>
<dbReference type="Pfam" id="PF00990">
    <property type="entry name" value="GGDEF"/>
    <property type="match status" value="1"/>
</dbReference>
<dbReference type="GO" id="GO:0007165">
    <property type="term" value="P:signal transduction"/>
    <property type="evidence" value="ECO:0007669"/>
    <property type="project" value="InterPro"/>
</dbReference>
<evidence type="ECO:0000256" key="1">
    <source>
        <dbReference type="SAM" id="MobiDB-lite"/>
    </source>
</evidence>
<evidence type="ECO:0000259" key="3">
    <source>
        <dbReference type="PROSITE" id="PS50885"/>
    </source>
</evidence>
<dbReference type="FunFam" id="3.30.70.270:FF:000001">
    <property type="entry name" value="Diguanylate cyclase domain protein"/>
    <property type="match status" value="1"/>
</dbReference>
<keyword evidence="2" id="KW-1133">Transmembrane helix</keyword>
<dbReference type="GO" id="GO:0016020">
    <property type="term" value="C:membrane"/>
    <property type="evidence" value="ECO:0007669"/>
    <property type="project" value="InterPro"/>
</dbReference>
<dbReference type="CDD" id="cd06225">
    <property type="entry name" value="HAMP"/>
    <property type="match status" value="1"/>
</dbReference>
<reference evidence="5 6" key="1">
    <citation type="submission" date="2016-06" db="EMBL/GenBank/DDBJ databases">
        <title>Complete genome sequences of Bordetella bronchialis and Bordetella flabilis.</title>
        <authorList>
            <person name="LiPuma J.J."/>
            <person name="Spilker T."/>
        </authorList>
    </citation>
    <scope>NUCLEOTIDE SEQUENCE [LARGE SCALE GENOMIC DNA]</scope>
    <source>
        <strain evidence="5 6">AU10664</strain>
    </source>
</reference>
<dbReference type="InterPro" id="IPR003660">
    <property type="entry name" value="HAMP_dom"/>
</dbReference>
<dbReference type="PROSITE" id="PS50885">
    <property type="entry name" value="HAMP"/>
    <property type="match status" value="1"/>
</dbReference>